<keyword evidence="5" id="KW-0602">Photosynthesis</keyword>
<dbReference type="GO" id="GO:0004392">
    <property type="term" value="F:heme oxygenase (decyclizing) activity"/>
    <property type="evidence" value="ECO:0007669"/>
    <property type="project" value="UniProtKB-EC"/>
</dbReference>
<evidence type="ECO:0000256" key="8">
    <source>
        <dbReference type="ARBA" id="ARBA00022723"/>
    </source>
</evidence>
<dbReference type="EMBL" id="NCVQ01000010">
    <property type="protein sequence ID" value="PWZ08117.1"/>
    <property type="molecule type" value="Genomic_DNA"/>
</dbReference>
<protein>
    <recommendedName>
        <fullName evidence="3">heme oxygenase (biliverdin-producing)</fullName>
        <ecNumber evidence="3">1.14.14.18</ecNumber>
    </recommendedName>
</protein>
<sequence length="259" mass="28813">MAPAWLSVPSAAALSLLDGQRPREWEWLPLRTACPSGGRGVPCRRPRTTGVSVAAQRRLVAAAAAMEMTPAAGEKEADAPFTEEMRAAAMRLHSRDQARDGTKEAPLEPPVAKWQTTVEGYLRFLVDSKLVFQTLEAIVDRAAVPWYAEFRDTGLERSEPLGRDLEWFRQQGHAVPEPSAPGIAYASFLVELSEKNPPAFVCHFYNVYFAHAAGGRIIGKKVAEKLNLQKELEFYEWEGDLSQLQRNVRSRLNRVASVP</sequence>
<dbReference type="CDD" id="cd19165">
    <property type="entry name" value="HemeO"/>
    <property type="match status" value="1"/>
</dbReference>
<dbReference type="Pfam" id="PF01126">
    <property type="entry name" value="Heme_oxygenase"/>
    <property type="match status" value="1"/>
</dbReference>
<name>A0A3L6DIT4_MAIZE</name>
<dbReference type="ExpressionAtlas" id="A0A3L6DIT4">
    <property type="expression patterns" value="baseline and differential"/>
</dbReference>
<keyword evidence="8" id="KW-0479">Metal-binding</keyword>
<evidence type="ECO:0000313" key="12">
    <source>
        <dbReference type="EMBL" id="PWZ08117.1"/>
    </source>
</evidence>
<dbReference type="AlphaFoldDB" id="A0A3L6DIT4"/>
<comment type="subcellular location">
    <subcellularLocation>
        <location evidence="1">Plastid</location>
        <location evidence="1">Chloroplast</location>
    </subcellularLocation>
</comment>
<dbReference type="InterPro" id="IPR016084">
    <property type="entry name" value="Haem_Oase-like_multi-hlx"/>
</dbReference>
<dbReference type="InterPro" id="IPR016053">
    <property type="entry name" value="Haem_Oase-like"/>
</dbReference>
<organism evidence="12 13">
    <name type="scientific">Zea mays</name>
    <name type="common">Maize</name>
    <dbReference type="NCBI Taxonomy" id="4577"/>
    <lineage>
        <taxon>Eukaryota</taxon>
        <taxon>Viridiplantae</taxon>
        <taxon>Streptophyta</taxon>
        <taxon>Embryophyta</taxon>
        <taxon>Tracheophyta</taxon>
        <taxon>Spermatophyta</taxon>
        <taxon>Magnoliopsida</taxon>
        <taxon>Liliopsida</taxon>
        <taxon>Poales</taxon>
        <taxon>Poaceae</taxon>
        <taxon>PACMAD clade</taxon>
        <taxon>Panicoideae</taxon>
        <taxon>Andropogonodae</taxon>
        <taxon>Andropogoneae</taxon>
        <taxon>Tripsacinae</taxon>
        <taxon>Zea</taxon>
    </lineage>
</organism>
<evidence type="ECO:0000256" key="4">
    <source>
        <dbReference type="ARBA" id="ARBA00022528"/>
    </source>
</evidence>
<reference evidence="12 13" key="1">
    <citation type="journal article" date="2018" name="Nat. Genet.">
        <title>Extensive intraspecific gene order and gene structural variations between Mo17 and other maize genomes.</title>
        <authorList>
            <person name="Sun S."/>
            <person name="Zhou Y."/>
            <person name="Chen J."/>
            <person name="Shi J."/>
            <person name="Zhao H."/>
            <person name="Zhao H."/>
            <person name="Song W."/>
            <person name="Zhang M."/>
            <person name="Cui Y."/>
            <person name="Dong X."/>
            <person name="Liu H."/>
            <person name="Ma X."/>
            <person name="Jiao Y."/>
            <person name="Wang B."/>
            <person name="Wei X."/>
            <person name="Stein J.C."/>
            <person name="Glaubitz J.C."/>
            <person name="Lu F."/>
            <person name="Yu G."/>
            <person name="Liang C."/>
            <person name="Fengler K."/>
            <person name="Li B."/>
            <person name="Rafalski A."/>
            <person name="Schnable P.S."/>
            <person name="Ware D.H."/>
            <person name="Buckler E.S."/>
            <person name="Lai J."/>
        </authorList>
    </citation>
    <scope>NUCLEOTIDE SEQUENCE [LARGE SCALE GENOMIC DNA]</scope>
    <source>
        <strain evidence="13">cv. Missouri 17</strain>
        <tissue evidence="12">Seedling</tissue>
    </source>
</reference>
<evidence type="ECO:0000313" key="13">
    <source>
        <dbReference type="Proteomes" id="UP000251960"/>
    </source>
</evidence>
<dbReference type="GO" id="GO:0015979">
    <property type="term" value="P:photosynthesis"/>
    <property type="evidence" value="ECO:0007669"/>
    <property type="project" value="UniProtKB-KW"/>
</dbReference>
<accession>A0A3L6DIT4</accession>
<dbReference type="FunFam" id="1.20.910.10:FF:000005">
    <property type="entry name" value="Heme oxygenase 1"/>
    <property type="match status" value="1"/>
</dbReference>
<comment type="similarity">
    <text evidence="2">Belongs to the heme oxygenase family.</text>
</comment>
<dbReference type="PANTHER" id="PTHR35703">
    <property type="entry name" value="HEME OXYGENASE 1, CHLOROPLASTIC-RELATED"/>
    <property type="match status" value="1"/>
</dbReference>
<keyword evidence="11" id="KW-0408">Iron</keyword>
<keyword evidence="9" id="KW-0809">Transit peptide</keyword>
<dbReference type="InterPro" id="IPR002051">
    <property type="entry name" value="Haem_Oase"/>
</dbReference>
<dbReference type="Gene3D" id="1.20.910.10">
    <property type="entry name" value="Heme oxygenase-like"/>
    <property type="match status" value="1"/>
</dbReference>
<keyword evidence="7" id="KW-0934">Plastid</keyword>
<keyword evidence="4" id="KW-0150">Chloroplast</keyword>
<dbReference type="PANTHER" id="PTHR35703:SF3">
    <property type="entry name" value="IG-LIKE DOMAIN-CONTAINING PROTEIN"/>
    <property type="match status" value="1"/>
</dbReference>
<proteinExistence type="inferred from homology"/>
<dbReference type="EC" id="1.14.14.18" evidence="3"/>
<evidence type="ECO:0000256" key="11">
    <source>
        <dbReference type="ARBA" id="ARBA00023004"/>
    </source>
</evidence>
<dbReference type="SUPFAM" id="SSF48613">
    <property type="entry name" value="Heme oxygenase-like"/>
    <property type="match status" value="1"/>
</dbReference>
<evidence type="ECO:0000256" key="10">
    <source>
        <dbReference type="ARBA" id="ARBA00023002"/>
    </source>
</evidence>
<evidence type="ECO:0000256" key="6">
    <source>
        <dbReference type="ARBA" id="ARBA00022617"/>
    </source>
</evidence>
<evidence type="ECO:0000256" key="7">
    <source>
        <dbReference type="ARBA" id="ARBA00022640"/>
    </source>
</evidence>
<keyword evidence="6" id="KW-0349">Heme</keyword>
<dbReference type="GO" id="GO:0009507">
    <property type="term" value="C:chloroplast"/>
    <property type="evidence" value="ECO:0007669"/>
    <property type="project" value="UniProtKB-SubCell"/>
</dbReference>
<dbReference type="GO" id="GO:0006788">
    <property type="term" value="P:heme oxidation"/>
    <property type="evidence" value="ECO:0007669"/>
    <property type="project" value="InterPro"/>
</dbReference>
<keyword evidence="10" id="KW-0560">Oxidoreductase</keyword>
<dbReference type="InterPro" id="IPR016951">
    <property type="entry name" value="Haem_Oase_decyc_pln"/>
</dbReference>
<evidence type="ECO:0000256" key="2">
    <source>
        <dbReference type="ARBA" id="ARBA00006134"/>
    </source>
</evidence>
<evidence type="ECO:0000256" key="9">
    <source>
        <dbReference type="ARBA" id="ARBA00022946"/>
    </source>
</evidence>
<dbReference type="Proteomes" id="UP000251960">
    <property type="component" value="Chromosome 9"/>
</dbReference>
<comment type="caution">
    <text evidence="12">The sequence shown here is derived from an EMBL/GenBank/DDBJ whole genome shotgun (WGS) entry which is preliminary data.</text>
</comment>
<evidence type="ECO:0000256" key="3">
    <source>
        <dbReference type="ARBA" id="ARBA00012360"/>
    </source>
</evidence>
<gene>
    <name evidence="12" type="primary">HO1_0</name>
    <name evidence="12" type="ORF">Zm00014a_013433</name>
</gene>
<evidence type="ECO:0000256" key="1">
    <source>
        <dbReference type="ARBA" id="ARBA00004229"/>
    </source>
</evidence>
<dbReference type="GO" id="GO:0046872">
    <property type="term" value="F:metal ion binding"/>
    <property type="evidence" value="ECO:0007669"/>
    <property type="project" value="UniProtKB-KW"/>
</dbReference>
<evidence type="ECO:0000256" key="5">
    <source>
        <dbReference type="ARBA" id="ARBA00022531"/>
    </source>
</evidence>